<name>A0ACC6K5M6_9PSED</name>
<dbReference type="EC" id="1.4.1.14" evidence="1"/>
<protein>
    <submittedName>
        <fullName evidence="1">Glutamate synthase (NADPH/NADH) small chain</fullName>
        <ecNumber evidence="1">1.4.1.13</ecNumber>
        <ecNumber evidence="1">1.4.1.14</ecNumber>
    </submittedName>
</protein>
<comment type="caution">
    <text evidence="1">The sequence shown here is derived from an EMBL/GenBank/DDBJ whole genome shotgun (WGS) entry which is preliminary data.</text>
</comment>
<evidence type="ECO:0000313" key="1">
    <source>
        <dbReference type="EMBL" id="MDR6713692.1"/>
    </source>
</evidence>
<reference evidence="1" key="1">
    <citation type="submission" date="2023-07" db="EMBL/GenBank/DDBJ databases">
        <title>Sorghum-associated microbial communities from plants grown in Nebraska, USA.</title>
        <authorList>
            <person name="Schachtman D."/>
        </authorList>
    </citation>
    <scope>NUCLEOTIDE SEQUENCE</scope>
    <source>
        <strain evidence="1">BE56</strain>
    </source>
</reference>
<dbReference type="EMBL" id="JAVDTH010000019">
    <property type="protein sequence ID" value="MDR6713692.1"/>
    <property type="molecule type" value="Genomic_DNA"/>
</dbReference>
<dbReference type="EC" id="1.4.1.13" evidence="1"/>
<sequence>MIDALNHLPHPRGGAEQLAEQFGDLAPPLTARQAAVESSRCLYCFDAPCVNACPSDIDIPSFIHRISDENLQGAAERILSANILGGSCARVCPTEILCEQACVRNNAQECAPVLIGQLQRYALDNAGFSEHPFKRSPASGKRIAVVGAGPAGLSCAHRLAMHGHDVVIFEARDKSGGLNEYGIARYKLVDDYAQREVEFLLGIGGIEIRHGQRLGDNLSLSELHQQYDSVFLGLGLNAVRQLGLPDEQAPGLLAATDYIRELRQTDDLSQLPLADRCLVIGAGNTAIDMAVQMSRLGARDVNLVYRRGHADMGATEHEQDIAKANQVRLHTWARPDAVLLDDNGRVRGMRFARTALVEGRLSDTGENFELAADAIFTAIGQCFDEHSLGDPLAAQLARDGERIRVDASMRTSVPGVYAGGDCTALGQDLTVQAVQHGKLAAEAIHAQLMLNVEAA</sequence>
<accession>A0ACC6K5M6</accession>
<dbReference type="Proteomes" id="UP001259587">
    <property type="component" value="Unassembled WGS sequence"/>
</dbReference>
<organism evidence="1 2">
    <name type="scientific">Pseudomonas hunanensis</name>
    <dbReference type="NCBI Taxonomy" id="1247546"/>
    <lineage>
        <taxon>Bacteria</taxon>
        <taxon>Pseudomonadati</taxon>
        <taxon>Pseudomonadota</taxon>
        <taxon>Gammaproteobacteria</taxon>
        <taxon>Pseudomonadales</taxon>
        <taxon>Pseudomonadaceae</taxon>
        <taxon>Pseudomonas</taxon>
    </lineage>
</organism>
<proteinExistence type="predicted"/>
<gene>
    <name evidence="1" type="ORF">J2W83_003306</name>
</gene>
<keyword evidence="1" id="KW-0560">Oxidoreductase</keyword>
<evidence type="ECO:0000313" key="2">
    <source>
        <dbReference type="Proteomes" id="UP001259587"/>
    </source>
</evidence>
<keyword evidence="2" id="KW-1185">Reference proteome</keyword>